<feature type="transmembrane region" description="Helical" evidence="1">
    <location>
        <begin position="6"/>
        <end position="27"/>
    </location>
</feature>
<accession>A0A6J4PGQ5</accession>
<keyword evidence="1" id="KW-1133">Transmembrane helix</keyword>
<evidence type="ECO:0000313" key="2">
    <source>
        <dbReference type="EMBL" id="CAA9413070.1"/>
    </source>
</evidence>
<proteinExistence type="predicted"/>
<keyword evidence="1" id="KW-0812">Transmembrane</keyword>
<dbReference type="EMBL" id="CADCVA010000122">
    <property type="protein sequence ID" value="CAA9413070.1"/>
    <property type="molecule type" value="Genomic_DNA"/>
</dbReference>
<protein>
    <submittedName>
        <fullName evidence="2">Uncharacterized protein</fullName>
    </submittedName>
</protein>
<dbReference type="AlphaFoldDB" id="A0A6J4PGQ5"/>
<sequence>MSGSTFIAMVVMILVLLFILMSIGPLISAF</sequence>
<gene>
    <name evidence="2" type="ORF">AVDCRST_MAG82-917</name>
</gene>
<reference evidence="2" key="1">
    <citation type="submission" date="2020-02" db="EMBL/GenBank/DDBJ databases">
        <authorList>
            <person name="Meier V. D."/>
        </authorList>
    </citation>
    <scope>NUCLEOTIDE SEQUENCE</scope>
    <source>
        <strain evidence="2">AVDCRST_MAG82</strain>
    </source>
</reference>
<keyword evidence="1" id="KW-0472">Membrane</keyword>
<evidence type="ECO:0000256" key="1">
    <source>
        <dbReference type="SAM" id="Phobius"/>
    </source>
</evidence>
<name>A0A6J4PGQ5_9ACTN</name>
<organism evidence="2">
    <name type="scientific">uncultured Rubrobacteraceae bacterium</name>
    <dbReference type="NCBI Taxonomy" id="349277"/>
    <lineage>
        <taxon>Bacteria</taxon>
        <taxon>Bacillati</taxon>
        <taxon>Actinomycetota</taxon>
        <taxon>Rubrobacteria</taxon>
        <taxon>Rubrobacterales</taxon>
        <taxon>Rubrobacteraceae</taxon>
        <taxon>environmental samples</taxon>
    </lineage>
</organism>